<dbReference type="InterPro" id="IPR006975">
    <property type="entry name" value="NifQ"/>
</dbReference>
<dbReference type="GO" id="GO:0009399">
    <property type="term" value="P:nitrogen fixation"/>
    <property type="evidence" value="ECO:0007669"/>
    <property type="project" value="InterPro"/>
</dbReference>
<dbReference type="Pfam" id="PF04891">
    <property type="entry name" value="NifQ"/>
    <property type="match status" value="1"/>
</dbReference>
<organism evidence="1 2">
    <name type="scientific">Vibrio viridaestus</name>
    <dbReference type="NCBI Taxonomy" id="2487322"/>
    <lineage>
        <taxon>Bacteria</taxon>
        <taxon>Pseudomonadati</taxon>
        <taxon>Pseudomonadota</taxon>
        <taxon>Gammaproteobacteria</taxon>
        <taxon>Vibrionales</taxon>
        <taxon>Vibrionaceae</taxon>
        <taxon>Vibrio</taxon>
    </lineage>
</organism>
<dbReference type="OrthoDB" id="192277at2"/>
<dbReference type="AlphaFoldDB" id="A0A3N9TD72"/>
<comment type="caution">
    <text evidence="1">The sequence shown here is derived from an EMBL/GenBank/DDBJ whole genome shotgun (WGS) entry which is preliminary data.</text>
</comment>
<reference evidence="1 2" key="1">
    <citation type="submission" date="2018-11" db="EMBL/GenBank/DDBJ databases">
        <title>Vibrio LJC006 sp. nov., isolated from seawater during the bloom of the enteromorpha.</title>
        <authorList>
            <person name="Liang J."/>
        </authorList>
    </citation>
    <scope>NUCLEOTIDE SEQUENCE [LARGE SCALE GENOMIC DNA]</scope>
    <source>
        <strain evidence="1 2">LJC006</strain>
    </source>
</reference>
<accession>A0A3N9TD72</accession>
<dbReference type="RefSeq" id="WP_124938117.1">
    <property type="nucleotide sequence ID" value="NZ_RJVQ01000007.1"/>
</dbReference>
<dbReference type="GO" id="GO:0030151">
    <property type="term" value="F:molybdenum ion binding"/>
    <property type="evidence" value="ECO:0007669"/>
    <property type="project" value="InterPro"/>
</dbReference>
<proteinExistence type="predicted"/>
<name>A0A3N9TD72_9VIBR</name>
<dbReference type="Proteomes" id="UP000281112">
    <property type="component" value="Unassembled WGS sequence"/>
</dbReference>
<keyword evidence="2" id="KW-1185">Reference proteome</keyword>
<evidence type="ECO:0000313" key="2">
    <source>
        <dbReference type="Proteomes" id="UP000281112"/>
    </source>
</evidence>
<protein>
    <submittedName>
        <fullName evidence="1">Nitrogen fixation protein NifQ</fullName>
    </submittedName>
</protein>
<gene>
    <name evidence="1" type="ORF">EES38_15505</name>
</gene>
<sequence length="175" mass="20368">MIDEYDASSFWIPILTSYLAGGTCLPPYLGLSQYQFEELCSTFQIKQPDNYDHVTDQRLLLAELSGLRLSEQKDLSSLLFEHLNKNRLFAEEMAHVLTLACMGTQHLWKDIGMPQRPLLTQLFGYFFPQLREMNDKNMRWKRFLYRQLCSSGGDYVCRSPSCETCTSFSECFIDE</sequence>
<dbReference type="EMBL" id="RJVQ01000007">
    <property type="protein sequence ID" value="RQW62121.1"/>
    <property type="molecule type" value="Genomic_DNA"/>
</dbReference>
<evidence type="ECO:0000313" key="1">
    <source>
        <dbReference type="EMBL" id="RQW62121.1"/>
    </source>
</evidence>